<dbReference type="RefSeq" id="WP_136561988.1">
    <property type="nucleotide sequence ID" value="NZ_BAABLS010000010.1"/>
</dbReference>
<dbReference type="OrthoDB" id="1853779at2"/>
<dbReference type="GO" id="GO:0008168">
    <property type="term" value="F:methyltransferase activity"/>
    <property type="evidence" value="ECO:0007669"/>
    <property type="project" value="UniProtKB-KW"/>
</dbReference>
<comment type="caution">
    <text evidence="2">The sequence shown here is derived from an EMBL/GenBank/DDBJ whole genome shotgun (WGS) entry which is preliminary data.</text>
</comment>
<keyword evidence="2" id="KW-0489">Methyltransferase</keyword>
<dbReference type="InterPro" id="IPR013217">
    <property type="entry name" value="Methyltransf_12"/>
</dbReference>
<gene>
    <name evidence="2" type="ORF">E9934_06035</name>
</gene>
<accession>A0A4S8NGC1</accession>
<reference evidence="2 3" key="1">
    <citation type="journal article" date="2009" name="Int. J. Syst. Evol. Microbiol.">
        <title>Nocardioides caeni sp. nov., isolated from wastewater.</title>
        <authorList>
            <person name="Yoon J.H."/>
            <person name="Kang S.J."/>
            <person name="Park S."/>
            <person name="Kim W."/>
            <person name="Oh T.K."/>
        </authorList>
    </citation>
    <scope>NUCLEOTIDE SEQUENCE [LARGE SCALE GENOMIC DNA]</scope>
    <source>
        <strain evidence="2 3">DSM 23134</strain>
    </source>
</reference>
<evidence type="ECO:0000259" key="1">
    <source>
        <dbReference type="Pfam" id="PF08242"/>
    </source>
</evidence>
<dbReference type="SUPFAM" id="SSF53335">
    <property type="entry name" value="S-adenosyl-L-methionine-dependent methyltransferases"/>
    <property type="match status" value="1"/>
</dbReference>
<dbReference type="GO" id="GO:0032259">
    <property type="term" value="P:methylation"/>
    <property type="evidence" value="ECO:0007669"/>
    <property type="project" value="UniProtKB-KW"/>
</dbReference>
<keyword evidence="2" id="KW-0808">Transferase</keyword>
<organism evidence="2 3">
    <name type="scientific">Nocardioides caeni</name>
    <dbReference type="NCBI Taxonomy" id="574700"/>
    <lineage>
        <taxon>Bacteria</taxon>
        <taxon>Bacillati</taxon>
        <taxon>Actinomycetota</taxon>
        <taxon>Actinomycetes</taxon>
        <taxon>Propionibacteriales</taxon>
        <taxon>Nocardioidaceae</taxon>
        <taxon>Nocardioides</taxon>
    </lineage>
</organism>
<dbReference type="Gene3D" id="3.40.50.150">
    <property type="entry name" value="Vaccinia Virus protein VP39"/>
    <property type="match status" value="1"/>
</dbReference>
<name>A0A4S8NGC1_9ACTN</name>
<protein>
    <submittedName>
        <fullName evidence="2">Class I SAM-dependent methyltransferase</fullName>
    </submittedName>
</protein>
<dbReference type="Proteomes" id="UP000307087">
    <property type="component" value="Unassembled WGS sequence"/>
</dbReference>
<keyword evidence="3" id="KW-1185">Reference proteome</keyword>
<proteinExistence type="predicted"/>
<dbReference type="InterPro" id="IPR029063">
    <property type="entry name" value="SAM-dependent_MTases_sf"/>
</dbReference>
<dbReference type="EMBL" id="STGW01000003">
    <property type="protein sequence ID" value="THV15893.1"/>
    <property type="molecule type" value="Genomic_DNA"/>
</dbReference>
<evidence type="ECO:0000313" key="3">
    <source>
        <dbReference type="Proteomes" id="UP000307087"/>
    </source>
</evidence>
<dbReference type="AlphaFoldDB" id="A0A4S8NGC1"/>
<feature type="domain" description="Methyltransferase type 12" evidence="1">
    <location>
        <begin position="49"/>
        <end position="140"/>
    </location>
</feature>
<dbReference type="Pfam" id="PF08242">
    <property type="entry name" value="Methyltransf_12"/>
    <property type="match status" value="1"/>
</dbReference>
<sequence>MSDSLSRAADALEARGVMLGGPRANFGLAGRKQLMALLHHGMGTDAKVLDIGCGSLRAGHLLVRLLDPGCYFGIEPDREMLRAGIEVLLGEELVAAKRPTFSEHDDFSMTQFGETFDYYLARSIWSHASKPQIEAMLDGFVATSVRGATFLTSYYPATEERPDYDGAEWVGRSHESVEQGTIAHDLRWIARACQARGLRVEEARAAAINFGAQTWLRIRYAR</sequence>
<evidence type="ECO:0000313" key="2">
    <source>
        <dbReference type="EMBL" id="THV15893.1"/>
    </source>
</evidence>